<dbReference type="SUPFAM" id="SSF52283">
    <property type="entry name" value="Formate/glycerate dehydrogenase catalytic domain-like"/>
    <property type="match status" value="1"/>
</dbReference>
<dbReference type="GO" id="GO:0051287">
    <property type="term" value="F:NAD binding"/>
    <property type="evidence" value="ECO:0007669"/>
    <property type="project" value="InterPro"/>
</dbReference>
<proteinExistence type="predicted"/>
<evidence type="ECO:0000256" key="2">
    <source>
        <dbReference type="ARBA" id="ARBA00023027"/>
    </source>
</evidence>
<dbReference type="InterPro" id="IPR006140">
    <property type="entry name" value="D-isomer_DH_NAD-bd"/>
</dbReference>
<dbReference type="SUPFAM" id="SSF51735">
    <property type="entry name" value="NAD(P)-binding Rossmann-fold domains"/>
    <property type="match status" value="1"/>
</dbReference>
<sequence length="332" mass="34216">MPGPVAGVTGTRPHRSLGGVKLLLPDSLPLDPDLPEGVEAVRYAVTGPVPDEHLDAEALVVWGNRPADLRAVAGRMPRLRWVQALAAGPDAVLGAGFPDDVLVTSGQGLHDGPVTEHALALVLALLRRLPAAVAAQAEHRWAREIGGLQPLHPEGAVTTLLGARVLVWGFGSIGQTLAPLLRGLGAHVRGAARSAGERAGFPVVAEDRLDEELARTDVLVMVLPATPDTERALDAGRLAALPRHALVVNVGRGSTVDEPALVAALTEGRLGGAALDVTAVEPLPADSPLWDAPGLLLTPHAAGGRPVGADELVGANLAALLAGRELRNVVPR</sequence>
<dbReference type="Proteomes" id="UP000198373">
    <property type="component" value="Unassembled WGS sequence"/>
</dbReference>
<evidence type="ECO:0000313" key="5">
    <source>
        <dbReference type="Proteomes" id="UP000198373"/>
    </source>
</evidence>
<accession>A0A239ISJ4</accession>
<reference evidence="5" key="1">
    <citation type="submission" date="2017-06" db="EMBL/GenBank/DDBJ databases">
        <authorList>
            <person name="Varghese N."/>
            <person name="Submissions S."/>
        </authorList>
    </citation>
    <scope>NUCLEOTIDE SEQUENCE [LARGE SCALE GENOMIC DNA]</scope>
    <source>
        <strain evidence="5">DSM 46839</strain>
    </source>
</reference>
<dbReference type="EMBL" id="FZOO01000011">
    <property type="protein sequence ID" value="SNS96551.1"/>
    <property type="molecule type" value="Genomic_DNA"/>
</dbReference>
<feature type="domain" description="D-isomer specific 2-hydroxyacid dehydrogenase NAD-binding" evidence="3">
    <location>
        <begin position="119"/>
        <end position="302"/>
    </location>
</feature>
<evidence type="ECO:0000256" key="1">
    <source>
        <dbReference type="ARBA" id="ARBA00023002"/>
    </source>
</evidence>
<dbReference type="InterPro" id="IPR036291">
    <property type="entry name" value="NAD(P)-bd_dom_sf"/>
</dbReference>
<keyword evidence="2" id="KW-0520">NAD</keyword>
<dbReference type="GO" id="GO:0016491">
    <property type="term" value="F:oxidoreductase activity"/>
    <property type="evidence" value="ECO:0007669"/>
    <property type="project" value="UniProtKB-KW"/>
</dbReference>
<dbReference type="Pfam" id="PF02826">
    <property type="entry name" value="2-Hacid_dh_C"/>
    <property type="match status" value="1"/>
</dbReference>
<keyword evidence="1" id="KW-0560">Oxidoreductase</keyword>
<dbReference type="PANTHER" id="PTHR43333">
    <property type="entry name" value="2-HACID_DH_C DOMAIN-CONTAINING PROTEIN"/>
    <property type="match status" value="1"/>
</dbReference>
<evidence type="ECO:0000259" key="3">
    <source>
        <dbReference type="Pfam" id="PF02826"/>
    </source>
</evidence>
<keyword evidence="5" id="KW-1185">Reference proteome</keyword>
<dbReference type="Gene3D" id="3.40.50.720">
    <property type="entry name" value="NAD(P)-binding Rossmann-like Domain"/>
    <property type="match status" value="2"/>
</dbReference>
<dbReference type="PANTHER" id="PTHR43333:SF1">
    <property type="entry name" value="D-ISOMER SPECIFIC 2-HYDROXYACID DEHYDROGENASE NAD-BINDING DOMAIN-CONTAINING PROTEIN"/>
    <property type="match status" value="1"/>
</dbReference>
<name>A0A239ISJ4_9ACTN</name>
<protein>
    <submittedName>
        <fullName evidence="4">Phosphoglycerate dehydrogenase</fullName>
    </submittedName>
</protein>
<organism evidence="4 5">
    <name type="scientific">Geodermatophilus pulveris</name>
    <dbReference type="NCBI Taxonomy" id="1564159"/>
    <lineage>
        <taxon>Bacteria</taxon>
        <taxon>Bacillati</taxon>
        <taxon>Actinomycetota</taxon>
        <taxon>Actinomycetes</taxon>
        <taxon>Geodermatophilales</taxon>
        <taxon>Geodermatophilaceae</taxon>
        <taxon>Geodermatophilus</taxon>
    </lineage>
</organism>
<evidence type="ECO:0000313" key="4">
    <source>
        <dbReference type="EMBL" id="SNS96551.1"/>
    </source>
</evidence>
<gene>
    <name evidence="4" type="ORF">SAMN06893096_111137</name>
</gene>
<dbReference type="AlphaFoldDB" id="A0A239ISJ4"/>